<keyword evidence="10" id="KW-0067">ATP-binding</keyword>
<keyword evidence="8" id="KW-0547">Nucleotide-binding</keyword>
<dbReference type="Pfam" id="PF02518">
    <property type="entry name" value="HATPase_c"/>
    <property type="match status" value="1"/>
</dbReference>
<dbReference type="PANTHER" id="PTHR45528">
    <property type="entry name" value="SENSOR HISTIDINE KINASE CPXA"/>
    <property type="match status" value="1"/>
</dbReference>
<dbReference type="InterPro" id="IPR036097">
    <property type="entry name" value="HisK_dim/P_sf"/>
</dbReference>
<dbReference type="Gene3D" id="3.30.565.10">
    <property type="entry name" value="Histidine kinase-like ATPase, C-terminal domain"/>
    <property type="match status" value="1"/>
</dbReference>
<feature type="transmembrane region" description="Helical" evidence="14">
    <location>
        <begin position="7"/>
        <end position="27"/>
    </location>
</feature>
<dbReference type="RefSeq" id="WP_014271234.1">
    <property type="nucleotide sequence ID" value="NC_016633.1"/>
</dbReference>
<dbReference type="EC" id="2.7.13.3" evidence="3"/>
<dbReference type="InterPro" id="IPR003661">
    <property type="entry name" value="HisK_dim/P_dom"/>
</dbReference>
<evidence type="ECO:0000256" key="14">
    <source>
        <dbReference type="SAM" id="Phobius"/>
    </source>
</evidence>
<dbReference type="InterPro" id="IPR004358">
    <property type="entry name" value="Sig_transdc_His_kin-like_C"/>
</dbReference>
<evidence type="ECO:0000259" key="16">
    <source>
        <dbReference type="PROSITE" id="PS50885"/>
    </source>
</evidence>
<dbReference type="PRINTS" id="PR00344">
    <property type="entry name" value="BCTRLSENSOR"/>
</dbReference>
<dbReference type="GO" id="GO:0000155">
    <property type="term" value="F:phosphorelay sensor kinase activity"/>
    <property type="evidence" value="ECO:0007669"/>
    <property type="project" value="InterPro"/>
</dbReference>
<evidence type="ECO:0000256" key="5">
    <source>
        <dbReference type="ARBA" id="ARBA00022553"/>
    </source>
</evidence>
<evidence type="ECO:0000256" key="1">
    <source>
        <dbReference type="ARBA" id="ARBA00000085"/>
    </source>
</evidence>
<dbReference type="CDD" id="cd06225">
    <property type="entry name" value="HAMP"/>
    <property type="match status" value="1"/>
</dbReference>
<dbReference type="Gene3D" id="1.10.287.130">
    <property type="match status" value="1"/>
</dbReference>
<dbReference type="Gene3D" id="6.10.340.10">
    <property type="match status" value="1"/>
</dbReference>
<dbReference type="eggNOG" id="COG2205">
    <property type="taxonomic scope" value="Bacteria"/>
</dbReference>
<dbReference type="SMART" id="SM00388">
    <property type="entry name" value="HisKA"/>
    <property type="match status" value="1"/>
</dbReference>
<comment type="catalytic activity">
    <reaction evidence="1">
        <text>ATP + protein L-histidine = ADP + protein N-phospho-L-histidine.</text>
        <dbReference type="EC" id="2.7.13.3"/>
    </reaction>
</comment>
<dbReference type="CDD" id="cd00075">
    <property type="entry name" value="HATPase"/>
    <property type="match status" value="1"/>
</dbReference>
<name>G8QV79_SPHPG</name>
<dbReference type="OrthoDB" id="367096at2"/>
<dbReference type="Pfam" id="PF00512">
    <property type="entry name" value="HisKA"/>
    <property type="match status" value="1"/>
</dbReference>
<dbReference type="Proteomes" id="UP000005632">
    <property type="component" value="Chromosome"/>
</dbReference>
<keyword evidence="18" id="KW-1185">Reference proteome</keyword>
<gene>
    <name evidence="17" type="ordered locus">SpiGrapes_2634</name>
</gene>
<dbReference type="SUPFAM" id="SSF158472">
    <property type="entry name" value="HAMP domain-like"/>
    <property type="match status" value="1"/>
</dbReference>
<dbReference type="Pfam" id="PF00672">
    <property type="entry name" value="HAMP"/>
    <property type="match status" value="1"/>
</dbReference>
<dbReference type="KEGG" id="sgp:SpiGrapes_2634"/>
<evidence type="ECO:0000256" key="13">
    <source>
        <dbReference type="ARBA" id="ARBA00023136"/>
    </source>
</evidence>
<feature type="domain" description="HAMP" evidence="16">
    <location>
        <begin position="198"/>
        <end position="250"/>
    </location>
</feature>
<dbReference type="AlphaFoldDB" id="G8QV79"/>
<dbReference type="PROSITE" id="PS50109">
    <property type="entry name" value="HIS_KIN"/>
    <property type="match status" value="1"/>
</dbReference>
<evidence type="ECO:0000256" key="2">
    <source>
        <dbReference type="ARBA" id="ARBA00004651"/>
    </source>
</evidence>
<dbReference type="GO" id="GO:0005524">
    <property type="term" value="F:ATP binding"/>
    <property type="evidence" value="ECO:0007669"/>
    <property type="project" value="UniProtKB-KW"/>
</dbReference>
<dbReference type="HOGENOM" id="CLU_000445_89_6_12"/>
<dbReference type="SMART" id="SM00304">
    <property type="entry name" value="HAMP"/>
    <property type="match status" value="1"/>
</dbReference>
<dbReference type="PROSITE" id="PS50885">
    <property type="entry name" value="HAMP"/>
    <property type="match status" value="1"/>
</dbReference>
<keyword evidence="5" id="KW-0597">Phosphoprotein</keyword>
<accession>G8QV79</accession>
<dbReference type="GO" id="GO:0005886">
    <property type="term" value="C:plasma membrane"/>
    <property type="evidence" value="ECO:0007669"/>
    <property type="project" value="UniProtKB-SubCell"/>
</dbReference>
<dbReference type="FunFam" id="3.30.565.10:FF:000006">
    <property type="entry name" value="Sensor histidine kinase WalK"/>
    <property type="match status" value="1"/>
</dbReference>
<evidence type="ECO:0000256" key="12">
    <source>
        <dbReference type="ARBA" id="ARBA00023012"/>
    </source>
</evidence>
<keyword evidence="13 14" id="KW-0472">Membrane</keyword>
<sequence length="476" mass="52668">MKLKYRLPLYFLLVVAILTLLNSFLILQTTDDRFRTFIFSGDSSKAEVYAGLLSEYFEDQGSWDNVQTFIMELPEMITKNLDEGMFGTIKSFSESHYYQPMVENLFSNRVVLADTEGYIVADSAGKLIGTSHPQRHLSHGIPIMTVQGKKGVILVGSMVDTSLTDTDELFLASIKRSLLYSSFFSVLIALAVGIMLSIHLTKPMAELAQRAREIALGNLSTPMDIKGNDELAELSQAFNEMITELKKLDTAKKQVIADAAHELRTPVTLIQGTIEGMLDGILSFDQENLKSVLEEVLRLSLLIETLRELELIDAGELKLSKEPIDIRSLLSKSLALFVPVANEKEITISFKPCLGNPATTYGDFFRLREVVDNLISNAIKYTPTGGHIQIQEEKPAKNLVRFSIDDSGPGIDISERERVFERFYRIDKSRSSASGGRGLGLAISSEIVKAHGGKITIGSSDLGGARFCVDLPVRNT</sequence>
<protein>
    <recommendedName>
        <fullName evidence="3">histidine kinase</fullName>
        <ecNumber evidence="3">2.7.13.3</ecNumber>
    </recommendedName>
</protein>
<evidence type="ECO:0000313" key="18">
    <source>
        <dbReference type="Proteomes" id="UP000005632"/>
    </source>
</evidence>
<evidence type="ECO:0000256" key="11">
    <source>
        <dbReference type="ARBA" id="ARBA00022989"/>
    </source>
</evidence>
<keyword evidence="12" id="KW-0902">Two-component regulatory system</keyword>
<evidence type="ECO:0000256" key="8">
    <source>
        <dbReference type="ARBA" id="ARBA00022741"/>
    </source>
</evidence>
<evidence type="ECO:0000256" key="4">
    <source>
        <dbReference type="ARBA" id="ARBA00022475"/>
    </source>
</evidence>
<keyword evidence="6" id="KW-0808">Transferase</keyword>
<dbReference type="InterPro" id="IPR003594">
    <property type="entry name" value="HATPase_dom"/>
</dbReference>
<feature type="transmembrane region" description="Helical" evidence="14">
    <location>
        <begin position="178"/>
        <end position="200"/>
    </location>
</feature>
<evidence type="ECO:0000256" key="7">
    <source>
        <dbReference type="ARBA" id="ARBA00022692"/>
    </source>
</evidence>
<reference evidence="17 18" key="1">
    <citation type="submission" date="2011-11" db="EMBL/GenBank/DDBJ databases">
        <title>Complete sequence of Spirochaeta sp. grapes.</title>
        <authorList>
            <consortium name="US DOE Joint Genome Institute"/>
            <person name="Lucas S."/>
            <person name="Han J."/>
            <person name="Lapidus A."/>
            <person name="Cheng J.-F."/>
            <person name="Goodwin L."/>
            <person name="Pitluck S."/>
            <person name="Peters L."/>
            <person name="Ovchinnikova G."/>
            <person name="Munk A.C."/>
            <person name="Detter J.C."/>
            <person name="Han C."/>
            <person name="Tapia R."/>
            <person name="Land M."/>
            <person name="Hauser L."/>
            <person name="Kyrpides N."/>
            <person name="Ivanova N."/>
            <person name="Pagani I."/>
            <person name="Ritalahtilisa K."/>
            <person name="Loeffler F."/>
            <person name="Woyke T."/>
        </authorList>
    </citation>
    <scope>NUCLEOTIDE SEQUENCE [LARGE SCALE GENOMIC DNA]</scope>
    <source>
        <strain evidence="18">ATCC BAA-1885 / DSM 22778 / Grapes</strain>
    </source>
</reference>
<dbReference type="InterPro" id="IPR036890">
    <property type="entry name" value="HATPase_C_sf"/>
</dbReference>
<dbReference type="EMBL" id="CP003155">
    <property type="protein sequence ID" value="AEV30394.1"/>
    <property type="molecule type" value="Genomic_DNA"/>
</dbReference>
<evidence type="ECO:0000256" key="3">
    <source>
        <dbReference type="ARBA" id="ARBA00012438"/>
    </source>
</evidence>
<dbReference type="SMART" id="SM00387">
    <property type="entry name" value="HATPase_c"/>
    <property type="match status" value="1"/>
</dbReference>
<evidence type="ECO:0000256" key="10">
    <source>
        <dbReference type="ARBA" id="ARBA00022840"/>
    </source>
</evidence>
<dbReference type="InterPro" id="IPR003660">
    <property type="entry name" value="HAMP_dom"/>
</dbReference>
<dbReference type="PANTHER" id="PTHR45528:SF1">
    <property type="entry name" value="SENSOR HISTIDINE KINASE CPXA"/>
    <property type="match status" value="1"/>
</dbReference>
<evidence type="ECO:0000259" key="15">
    <source>
        <dbReference type="PROSITE" id="PS50109"/>
    </source>
</evidence>
<dbReference type="SUPFAM" id="SSF47384">
    <property type="entry name" value="Homodimeric domain of signal transducing histidine kinase"/>
    <property type="match status" value="1"/>
</dbReference>
<keyword evidence="7 14" id="KW-0812">Transmembrane</keyword>
<evidence type="ECO:0000313" key="17">
    <source>
        <dbReference type="EMBL" id="AEV30394.1"/>
    </source>
</evidence>
<evidence type="ECO:0000256" key="6">
    <source>
        <dbReference type="ARBA" id="ARBA00022679"/>
    </source>
</evidence>
<comment type="subcellular location">
    <subcellularLocation>
        <location evidence="2">Cell membrane</location>
        <topology evidence="2">Multi-pass membrane protein</topology>
    </subcellularLocation>
</comment>
<dbReference type="SUPFAM" id="SSF55874">
    <property type="entry name" value="ATPase domain of HSP90 chaperone/DNA topoisomerase II/histidine kinase"/>
    <property type="match status" value="1"/>
</dbReference>
<dbReference type="InterPro" id="IPR050398">
    <property type="entry name" value="HssS/ArlS-like"/>
</dbReference>
<keyword evidence="4" id="KW-1003">Cell membrane</keyword>
<dbReference type="STRING" id="158190.SpiGrapes_2634"/>
<keyword evidence="11 14" id="KW-1133">Transmembrane helix</keyword>
<feature type="domain" description="Histidine kinase" evidence="15">
    <location>
        <begin position="258"/>
        <end position="475"/>
    </location>
</feature>
<keyword evidence="9 17" id="KW-0418">Kinase</keyword>
<proteinExistence type="predicted"/>
<evidence type="ECO:0000256" key="9">
    <source>
        <dbReference type="ARBA" id="ARBA00022777"/>
    </source>
</evidence>
<organism evidence="17 18">
    <name type="scientific">Sphaerochaeta pleomorpha (strain ATCC BAA-1885 / DSM 22778 / Grapes)</name>
    <dbReference type="NCBI Taxonomy" id="158190"/>
    <lineage>
        <taxon>Bacteria</taxon>
        <taxon>Pseudomonadati</taxon>
        <taxon>Spirochaetota</taxon>
        <taxon>Spirochaetia</taxon>
        <taxon>Spirochaetales</taxon>
        <taxon>Sphaerochaetaceae</taxon>
        <taxon>Sphaerochaeta</taxon>
    </lineage>
</organism>
<dbReference type="InterPro" id="IPR005467">
    <property type="entry name" value="His_kinase_dom"/>
</dbReference>
<dbReference type="CDD" id="cd00082">
    <property type="entry name" value="HisKA"/>
    <property type="match status" value="1"/>
</dbReference>